<dbReference type="AlphaFoldDB" id="A0A433DH22"/>
<protein>
    <submittedName>
        <fullName evidence="1">Beta-lactamase-like protein</fullName>
    </submittedName>
</protein>
<evidence type="ECO:0000313" key="2">
    <source>
        <dbReference type="Proteomes" id="UP000268093"/>
    </source>
</evidence>
<name>A0A433DH22_9FUNG</name>
<comment type="caution">
    <text evidence="1">The sequence shown here is derived from an EMBL/GenBank/DDBJ whole genome shotgun (WGS) entry which is preliminary data.</text>
</comment>
<dbReference type="GO" id="GO:0044550">
    <property type="term" value="P:secondary metabolite biosynthetic process"/>
    <property type="evidence" value="ECO:0007669"/>
    <property type="project" value="TreeGrafter"/>
</dbReference>
<dbReference type="PANTHER" id="PTHR23131">
    <property type="entry name" value="ENDORIBONUCLEASE LACTB2"/>
    <property type="match status" value="1"/>
</dbReference>
<keyword evidence="2" id="KW-1185">Reference proteome</keyword>
<dbReference type="EMBL" id="RBNI01001693">
    <property type="protein sequence ID" value="RUP50085.1"/>
    <property type="molecule type" value="Genomic_DNA"/>
</dbReference>
<reference evidence="1 2" key="1">
    <citation type="journal article" date="2018" name="New Phytol.">
        <title>Phylogenomics of Endogonaceae and evolution of mycorrhizas within Mucoromycota.</title>
        <authorList>
            <person name="Chang Y."/>
            <person name="Desiro A."/>
            <person name="Na H."/>
            <person name="Sandor L."/>
            <person name="Lipzen A."/>
            <person name="Clum A."/>
            <person name="Barry K."/>
            <person name="Grigoriev I.V."/>
            <person name="Martin F.M."/>
            <person name="Stajich J.E."/>
            <person name="Smith M.E."/>
            <person name="Bonito G."/>
            <person name="Spatafora J.W."/>
        </authorList>
    </citation>
    <scope>NUCLEOTIDE SEQUENCE [LARGE SCALE GENOMIC DNA]</scope>
    <source>
        <strain evidence="1 2">GMNB39</strain>
    </source>
</reference>
<organism evidence="1 2">
    <name type="scientific">Jimgerdemannia flammicorona</name>
    <dbReference type="NCBI Taxonomy" id="994334"/>
    <lineage>
        <taxon>Eukaryota</taxon>
        <taxon>Fungi</taxon>
        <taxon>Fungi incertae sedis</taxon>
        <taxon>Mucoromycota</taxon>
        <taxon>Mucoromycotina</taxon>
        <taxon>Endogonomycetes</taxon>
        <taxon>Endogonales</taxon>
        <taxon>Endogonaceae</taxon>
        <taxon>Jimgerdemannia</taxon>
    </lineage>
</organism>
<accession>A0A433DH22</accession>
<dbReference type="InterPro" id="IPR036866">
    <property type="entry name" value="RibonucZ/Hydroxyglut_hydro"/>
</dbReference>
<dbReference type="Pfam" id="PF00753">
    <property type="entry name" value="Lactamase_B"/>
    <property type="match status" value="1"/>
</dbReference>
<sequence>MSCDPVHSVCSVLLASRRQLNRYHATTTWTPEALIFYAQLSDHAIDYKSHSHKVTRNWHVDNCLTSPMVTCAVLCYLLGRGKDRILVDTGYGDTEYLQALQSTLSTRNITLSKVLVTHLHPAHAGGFEPLARASWASSPILMKHGYSPREFENPTLIKFCQLADGDTIKTSDGDTSLNVVYTPGHTRDSIVLRLTEEDAILSGDTLVPHENVAEVVLEAPDAYLASLKKLDMLFPKLVYPGHGDVVIHPPSLIERSISEQMALPSRILQFLRSCGTVMDAREIADKLSSSSSRITSAATRRNFTGTILQQLCSLEKRGVVRKRSLPRTAPSAIYEEKDPNKIKGPGGLTLAQVSKLVQESRKQDDNVYGARSAEKNQKRGRNGNVVQDGRYAKMEKDKMELHPAHRELEGLVEVIWSSV</sequence>
<dbReference type="SUPFAM" id="SSF56281">
    <property type="entry name" value="Metallo-hydrolase/oxidoreductase"/>
    <property type="match status" value="1"/>
</dbReference>
<dbReference type="OrthoDB" id="17458at2759"/>
<gene>
    <name evidence="1" type="ORF">BC936DRAFT_140389</name>
</gene>
<dbReference type="InterPro" id="IPR001279">
    <property type="entry name" value="Metallo-B-lactamas"/>
</dbReference>
<dbReference type="Proteomes" id="UP000268093">
    <property type="component" value="Unassembled WGS sequence"/>
</dbReference>
<dbReference type="InterPro" id="IPR050662">
    <property type="entry name" value="Sec-metab_biosynth-thioest"/>
</dbReference>
<dbReference type="Gene3D" id="3.60.15.10">
    <property type="entry name" value="Ribonuclease Z/Hydroxyacylglutathione hydrolase-like"/>
    <property type="match status" value="1"/>
</dbReference>
<dbReference type="SMART" id="SM00849">
    <property type="entry name" value="Lactamase_B"/>
    <property type="match status" value="1"/>
</dbReference>
<proteinExistence type="predicted"/>
<evidence type="ECO:0000313" key="1">
    <source>
        <dbReference type="EMBL" id="RUP50085.1"/>
    </source>
</evidence>
<dbReference type="PANTHER" id="PTHR23131:SF0">
    <property type="entry name" value="ENDORIBONUCLEASE LACTB2"/>
    <property type="match status" value="1"/>
</dbReference>